<dbReference type="Proteomes" id="UP000224056">
    <property type="component" value="Chromosome"/>
</dbReference>
<evidence type="ECO:0000313" key="1">
    <source>
        <dbReference type="EMBL" id="ATO41800.1"/>
    </source>
</evidence>
<sequence>MGETKLLVWNSLDDVDKRMIQSDCVYYGTGCGGETEVGFYDVIRIMRFDWFIHVLPHAVSISKRIAIGAWRRIHNNIMV</sequence>
<evidence type="ECO:0000313" key="2">
    <source>
        <dbReference type="Proteomes" id="UP000224056"/>
    </source>
</evidence>
<organism evidence="1 2">
    <name type="scientific">Bifidobacterium asteroides DSM 20089</name>
    <dbReference type="NCBI Taxonomy" id="1437594"/>
    <lineage>
        <taxon>Bacteria</taxon>
        <taxon>Bacillati</taxon>
        <taxon>Actinomycetota</taxon>
        <taxon>Actinomycetes</taxon>
        <taxon>Bifidobacteriales</taxon>
        <taxon>Bifidobacteriaceae</taxon>
        <taxon>Bifidobacterium</taxon>
    </lineage>
</organism>
<name>A0AAD0ABL5_9BIFI</name>
<accession>A0AAD0ABL5</accession>
<gene>
    <name evidence="1" type="ORF">BA20089_06430</name>
</gene>
<protein>
    <submittedName>
        <fullName evidence="1">Uncharacterized protein</fullName>
    </submittedName>
</protein>
<dbReference type="EMBL" id="CP017696">
    <property type="protein sequence ID" value="ATO41800.1"/>
    <property type="molecule type" value="Genomic_DNA"/>
</dbReference>
<dbReference type="AlphaFoldDB" id="A0AAD0ABL5"/>
<reference evidence="1 2" key="1">
    <citation type="submission" date="2016-10" db="EMBL/GenBank/DDBJ databases">
        <title>The whole genome sequencing and assembly of B. asteroides DSM 20089 strain.</title>
        <authorList>
            <person name="Lee Y.-J."/>
            <person name="Park M.-K."/>
            <person name="Yi H."/>
            <person name="Bahn Y.-S."/>
            <person name="Kim J.F."/>
            <person name="Lee D.-W."/>
        </authorList>
    </citation>
    <scope>NUCLEOTIDE SEQUENCE [LARGE SCALE GENOMIC DNA]</scope>
    <source>
        <strain evidence="1 2">DSM 20089</strain>
    </source>
</reference>
<proteinExistence type="predicted"/>